<dbReference type="STRING" id="1314800.A0A1B7NE57"/>
<proteinExistence type="predicted"/>
<feature type="domain" description="Actin interacting protein 3 C-terminal" evidence="4">
    <location>
        <begin position="516"/>
        <end position="973"/>
    </location>
</feature>
<feature type="compositionally biased region" description="Basic and acidic residues" evidence="3">
    <location>
        <begin position="170"/>
        <end position="191"/>
    </location>
</feature>
<feature type="region of interest" description="Disordered" evidence="3">
    <location>
        <begin position="401"/>
        <end position="480"/>
    </location>
</feature>
<sequence>MSSTKSTPPPPYSGHNSRRDNQSVASIQSSSSSSSRSARSNAHPAVESAVTRLLVAIKQLLESLTQWSQRKMDEEQVSDVYVRLGNDFNAAVAAFAAFNIDMTDLMSVPEDLRDVLETCLAEEATPDNLNVYLPKVRQIITNLLQGLRGKQSMYRRIVSEHQRQHRSSHSRTDSRSSKSDKALRRDDDLRHRSQLSRSTIEEEGGEERDQAARQSTRSSGKRQDRRVHTPPPPSPPPVFREPDDEVPPNEKSITSTSSADGHSHRGSVPPQTRQSQHVYQSNDDGLSRESLETLVASSIPSSSHHATPSEPDKHLSQTVQSAHVPASVKRYSLVDRPVSSPPQSPITVLIEESPATPSESSSRPQTPPIDTLQAPAVASSLAALKKSDVLERRASKRFSTYNITKMTGSRERSTNRRSMAAGSSLTPGDLAVLTEVDEPDIKRDGSMRSNRQTPRTPSPAVEAEAAPPVPPLPPLLDVTRSQPPLRTLSKADKGTDEFPVFDKAPESAQPTTFSVFLQVGREVKKVTIEPGMSFSSLRMLFVDKFSYNPGLENFPAIYIRDPSSGVQYELEDIEEVKEKCLLSLNIEPLDQIKQHIDAQISTLSNDLKDLRTVISTNRRSSHINPVIGHDFVESTPMADRPSERHLQNVARRLSRIVGDVSSGGNPFIQPQMTGQSLQLQPQVTGASVMSEYSNRVVDDLKTQFDEVQNLRRDLGIMRQLYTEFMKSTKDSLGTLRTQTQSVKQLASVKVGGARSYIDQGKTKLDSRSQNVLTKVEELQDTVEALRDDVLKRHMSPKPQLVKQIQEDIASTATELASLKEHIDTVRPMWKKTWEEELQNIVEEQGFLGHQEEFLTDLLEDHKSLVEVFGHVEKLLSIRGTTPGRTSRGRGFKPLPIEEGHTGLGTVMMEIRGASVDPERRMKAIEANQKNRERELASRSDEFQEELTGFVSGKRLKMTGGAEEVERVRQRRNELALKAMFNASSASADSSSVSTTAA</sequence>
<dbReference type="Proteomes" id="UP000092154">
    <property type="component" value="Unassembled WGS sequence"/>
</dbReference>
<dbReference type="GO" id="GO:0030010">
    <property type="term" value="P:establishment of cell polarity"/>
    <property type="evidence" value="ECO:0007669"/>
    <property type="project" value="TreeGrafter"/>
</dbReference>
<reference evidence="5 6" key="1">
    <citation type="submission" date="2016-06" db="EMBL/GenBank/DDBJ databases">
        <title>Comparative genomics of the ectomycorrhizal sister species Rhizopogon vinicolor and Rhizopogon vesiculosus (Basidiomycota: Boletales) reveals a divergence of the mating type B locus.</title>
        <authorList>
            <consortium name="DOE Joint Genome Institute"/>
            <person name="Mujic A.B."/>
            <person name="Kuo A."/>
            <person name="Tritt A."/>
            <person name="Lipzen A."/>
            <person name="Chen C."/>
            <person name="Johnson J."/>
            <person name="Sharma A."/>
            <person name="Barry K."/>
            <person name="Grigoriev I.V."/>
            <person name="Spatafora J.W."/>
        </authorList>
    </citation>
    <scope>NUCLEOTIDE SEQUENCE [LARGE SCALE GENOMIC DNA]</scope>
    <source>
        <strain evidence="5 6">AM-OR11-026</strain>
    </source>
</reference>
<dbReference type="PANTHER" id="PTHR22741">
    <property type="entry name" value="P140CAP/SNIP-RELATED"/>
    <property type="match status" value="1"/>
</dbReference>
<evidence type="ECO:0000259" key="4">
    <source>
        <dbReference type="SMART" id="SM00806"/>
    </source>
</evidence>
<evidence type="ECO:0000256" key="2">
    <source>
        <dbReference type="SAM" id="Coils"/>
    </source>
</evidence>
<feature type="compositionally biased region" description="Polar residues" evidence="3">
    <location>
        <begin position="295"/>
        <end position="306"/>
    </location>
</feature>
<evidence type="ECO:0000313" key="6">
    <source>
        <dbReference type="Proteomes" id="UP000092154"/>
    </source>
</evidence>
<organism evidence="5 6">
    <name type="scientific">Rhizopogon vinicolor AM-OR11-026</name>
    <dbReference type="NCBI Taxonomy" id="1314800"/>
    <lineage>
        <taxon>Eukaryota</taxon>
        <taxon>Fungi</taxon>
        <taxon>Dikarya</taxon>
        <taxon>Basidiomycota</taxon>
        <taxon>Agaricomycotina</taxon>
        <taxon>Agaricomycetes</taxon>
        <taxon>Agaricomycetidae</taxon>
        <taxon>Boletales</taxon>
        <taxon>Suillineae</taxon>
        <taxon>Rhizopogonaceae</taxon>
        <taxon>Rhizopogon</taxon>
    </lineage>
</organism>
<accession>A0A1B7NE57</accession>
<dbReference type="InterPro" id="IPR005613">
    <property type="entry name" value="AIP3_C"/>
</dbReference>
<dbReference type="InterPro" id="IPR056279">
    <property type="entry name" value="Aip3p_Bud6_N"/>
</dbReference>
<feature type="compositionally biased region" description="Low complexity" evidence="3">
    <location>
        <begin position="351"/>
        <end position="364"/>
    </location>
</feature>
<feature type="region of interest" description="Disordered" evidence="3">
    <location>
        <begin position="1"/>
        <end position="43"/>
    </location>
</feature>
<dbReference type="GO" id="GO:0005737">
    <property type="term" value="C:cytoplasm"/>
    <property type="evidence" value="ECO:0007669"/>
    <property type="project" value="TreeGrafter"/>
</dbReference>
<feature type="region of interest" description="Disordered" evidence="3">
    <location>
        <begin position="159"/>
        <end position="374"/>
    </location>
</feature>
<name>A0A1B7NE57_9AGAM</name>
<keyword evidence="1 2" id="KW-0175">Coiled coil</keyword>
<protein>
    <submittedName>
        <fullName evidence="5">AIP3-domain-containing protein</fullName>
    </submittedName>
</protein>
<dbReference type="GO" id="GO:0005519">
    <property type="term" value="F:cytoskeletal regulatory protein binding"/>
    <property type="evidence" value="ECO:0007669"/>
    <property type="project" value="InterPro"/>
</dbReference>
<feature type="compositionally biased region" description="Polar residues" evidence="3">
    <location>
        <begin position="269"/>
        <end position="284"/>
    </location>
</feature>
<dbReference type="FunCoup" id="A0A1B7NE57">
    <property type="interactions" value="48"/>
</dbReference>
<dbReference type="AlphaFoldDB" id="A0A1B7NE57"/>
<feature type="coiled-coil region" evidence="2">
    <location>
        <begin position="768"/>
        <end position="821"/>
    </location>
</feature>
<dbReference type="EMBL" id="KV448142">
    <property type="protein sequence ID" value="OAX43171.1"/>
    <property type="molecule type" value="Genomic_DNA"/>
</dbReference>
<feature type="compositionally biased region" description="Low complexity" evidence="3">
    <location>
        <begin position="22"/>
        <end position="40"/>
    </location>
</feature>
<dbReference type="InParanoid" id="A0A1B7NE57"/>
<evidence type="ECO:0000256" key="1">
    <source>
        <dbReference type="ARBA" id="ARBA00023054"/>
    </source>
</evidence>
<keyword evidence="6" id="KW-1185">Reference proteome</keyword>
<dbReference type="InterPro" id="IPR051825">
    <property type="entry name" value="SRCIN1"/>
</dbReference>
<dbReference type="Pfam" id="PF23153">
    <property type="entry name" value="Aip3p_Bud6_N"/>
    <property type="match status" value="1"/>
</dbReference>
<dbReference type="GO" id="GO:0051286">
    <property type="term" value="C:cell tip"/>
    <property type="evidence" value="ECO:0007669"/>
    <property type="project" value="TreeGrafter"/>
</dbReference>
<dbReference type="Gene3D" id="1.20.58.1540">
    <property type="entry name" value="Actin interacting protein 3, C-terminal domain"/>
    <property type="match status" value="1"/>
</dbReference>
<gene>
    <name evidence="5" type="ORF">K503DRAFT_210104</name>
</gene>
<evidence type="ECO:0000313" key="5">
    <source>
        <dbReference type="EMBL" id="OAX43171.1"/>
    </source>
</evidence>
<feature type="compositionally biased region" description="Polar residues" evidence="3">
    <location>
        <begin position="251"/>
        <end position="260"/>
    </location>
</feature>
<evidence type="ECO:0000256" key="3">
    <source>
        <dbReference type="SAM" id="MobiDB-lite"/>
    </source>
</evidence>
<dbReference type="SMART" id="SM00806">
    <property type="entry name" value="AIP3"/>
    <property type="match status" value="1"/>
</dbReference>
<feature type="compositionally biased region" description="Pro residues" evidence="3">
    <location>
        <begin position="229"/>
        <end position="239"/>
    </location>
</feature>
<dbReference type="PANTHER" id="PTHR22741:SF10">
    <property type="entry name" value="COILED-COIL DOMAIN-CONTAINING PROTEIN CG32809"/>
    <property type="match status" value="1"/>
</dbReference>
<dbReference type="OrthoDB" id="783096at2759"/>
<dbReference type="Pfam" id="PF03915">
    <property type="entry name" value="AIP3"/>
    <property type="match status" value="1"/>
</dbReference>
<dbReference type="InterPro" id="IPR022782">
    <property type="entry name" value="AIP3-like_C"/>
</dbReference>